<dbReference type="PANTHER" id="PTHR30346:SF0">
    <property type="entry name" value="HCA OPERON TRANSCRIPTIONAL ACTIVATOR HCAR"/>
    <property type="match status" value="1"/>
</dbReference>
<name>A0ABV8XX11_9MICC</name>
<dbReference type="SUPFAM" id="SSF46785">
    <property type="entry name" value="Winged helix' DNA-binding domain"/>
    <property type="match status" value="1"/>
</dbReference>
<dbReference type="Proteomes" id="UP001595965">
    <property type="component" value="Unassembled WGS sequence"/>
</dbReference>
<keyword evidence="4" id="KW-0804">Transcription</keyword>
<dbReference type="Gene3D" id="3.40.190.10">
    <property type="entry name" value="Periplasmic binding protein-like II"/>
    <property type="match status" value="2"/>
</dbReference>
<proteinExistence type="inferred from homology"/>
<reference evidence="7" key="1">
    <citation type="journal article" date="2019" name="Int. J. Syst. Evol. Microbiol.">
        <title>The Global Catalogue of Microorganisms (GCM) 10K type strain sequencing project: providing services to taxonomists for standard genome sequencing and annotation.</title>
        <authorList>
            <consortium name="The Broad Institute Genomics Platform"/>
            <consortium name="The Broad Institute Genome Sequencing Center for Infectious Disease"/>
            <person name="Wu L."/>
            <person name="Ma J."/>
        </authorList>
    </citation>
    <scope>NUCLEOTIDE SEQUENCE [LARGE SCALE GENOMIC DNA]</scope>
    <source>
        <strain evidence="7">CGMCC 1.12125</strain>
    </source>
</reference>
<dbReference type="Pfam" id="PF03466">
    <property type="entry name" value="LysR_substrate"/>
    <property type="match status" value="1"/>
</dbReference>
<comment type="caution">
    <text evidence="6">The sequence shown here is derived from an EMBL/GenBank/DDBJ whole genome shotgun (WGS) entry which is preliminary data.</text>
</comment>
<dbReference type="PROSITE" id="PS50931">
    <property type="entry name" value="HTH_LYSR"/>
    <property type="match status" value="1"/>
</dbReference>
<dbReference type="InterPro" id="IPR036390">
    <property type="entry name" value="WH_DNA-bd_sf"/>
</dbReference>
<protein>
    <submittedName>
        <fullName evidence="6">LysR substrate-binding domain-containing protein</fullName>
    </submittedName>
</protein>
<dbReference type="PANTHER" id="PTHR30346">
    <property type="entry name" value="TRANSCRIPTIONAL DUAL REGULATOR HCAR-RELATED"/>
    <property type="match status" value="1"/>
</dbReference>
<accession>A0ABV8XX11</accession>
<dbReference type="Pfam" id="PF00126">
    <property type="entry name" value="HTH_1"/>
    <property type="match status" value="1"/>
</dbReference>
<evidence type="ECO:0000256" key="3">
    <source>
        <dbReference type="ARBA" id="ARBA00023125"/>
    </source>
</evidence>
<evidence type="ECO:0000313" key="6">
    <source>
        <dbReference type="EMBL" id="MFC4428840.1"/>
    </source>
</evidence>
<feature type="domain" description="HTH lysR-type" evidence="5">
    <location>
        <begin position="3"/>
        <end position="61"/>
    </location>
</feature>
<dbReference type="RefSeq" id="WP_344229395.1">
    <property type="nucleotide sequence ID" value="NZ_BAAALH010000002.1"/>
</dbReference>
<keyword evidence="7" id="KW-1185">Reference proteome</keyword>
<comment type="similarity">
    <text evidence="1">Belongs to the LysR transcriptional regulatory family.</text>
</comment>
<evidence type="ECO:0000313" key="7">
    <source>
        <dbReference type="Proteomes" id="UP001595965"/>
    </source>
</evidence>
<evidence type="ECO:0000256" key="1">
    <source>
        <dbReference type="ARBA" id="ARBA00009437"/>
    </source>
</evidence>
<dbReference type="Gene3D" id="1.10.10.10">
    <property type="entry name" value="Winged helix-like DNA-binding domain superfamily/Winged helix DNA-binding domain"/>
    <property type="match status" value="1"/>
</dbReference>
<dbReference type="SUPFAM" id="SSF53850">
    <property type="entry name" value="Periplasmic binding protein-like II"/>
    <property type="match status" value="1"/>
</dbReference>
<dbReference type="InterPro" id="IPR005119">
    <property type="entry name" value="LysR_subst-bd"/>
</dbReference>
<dbReference type="InterPro" id="IPR000847">
    <property type="entry name" value="LysR_HTH_N"/>
</dbReference>
<organism evidence="6 7">
    <name type="scientific">Citricoccus alkalitolerans</name>
    <dbReference type="NCBI Taxonomy" id="246603"/>
    <lineage>
        <taxon>Bacteria</taxon>
        <taxon>Bacillati</taxon>
        <taxon>Actinomycetota</taxon>
        <taxon>Actinomycetes</taxon>
        <taxon>Micrococcales</taxon>
        <taxon>Micrococcaceae</taxon>
        <taxon>Citricoccus</taxon>
    </lineage>
</organism>
<keyword evidence="3" id="KW-0238">DNA-binding</keyword>
<dbReference type="EMBL" id="JBHSEN010000001">
    <property type="protein sequence ID" value="MFC4428840.1"/>
    <property type="molecule type" value="Genomic_DNA"/>
</dbReference>
<sequence>MRLTLRQLEHFCAVARTGSISAAATQLRVSRTSVTEALDTLERVAGTVLCRRSKAEGVVLTASGEDFFIRARSVLDQALDLEVPDGDRQLGGTLAIGCFRSLAPTVLPALWSEFASRHPGVTVSVTTGNRAELVEQLSLGILDVILAYNLHALPGLGSARLYDTTMYALLPADHRFAEQRRAPLAELAAEPLLLMDVSPSSDDILSYFAHHGATPNVRMKSPDFELIRSLVARGLGYSIFIQRPRQDVSYEGLPVACVPLDPEPHLERASIAWSERRRLPGPARSFVDLAIALGPQVAPAP</sequence>
<evidence type="ECO:0000259" key="5">
    <source>
        <dbReference type="PROSITE" id="PS50931"/>
    </source>
</evidence>
<dbReference type="InterPro" id="IPR036388">
    <property type="entry name" value="WH-like_DNA-bd_sf"/>
</dbReference>
<evidence type="ECO:0000256" key="4">
    <source>
        <dbReference type="ARBA" id="ARBA00023163"/>
    </source>
</evidence>
<gene>
    <name evidence="6" type="ORF">ACFO0K_04000</name>
</gene>
<evidence type="ECO:0000256" key="2">
    <source>
        <dbReference type="ARBA" id="ARBA00023015"/>
    </source>
</evidence>
<keyword evidence="2" id="KW-0805">Transcription regulation</keyword>